<sequence>MGSLVAASLLLIVCCLLSHWDFLLAERVQPRHYADEWSRLTSEGGYERLIAPHMVMRS</sequence>
<dbReference type="AlphaFoldDB" id="A0A182G060"/>
<proteinExistence type="predicted"/>
<protein>
    <submittedName>
        <fullName evidence="1">Uncharacterized protein</fullName>
    </submittedName>
</protein>
<accession>A0A182G060</accession>
<keyword evidence="2" id="KW-1185">Reference proteome</keyword>
<organism evidence="1 2">
    <name type="scientific">Anopheles albimanus</name>
    <name type="common">New world malaria mosquito</name>
    <dbReference type="NCBI Taxonomy" id="7167"/>
    <lineage>
        <taxon>Eukaryota</taxon>
        <taxon>Metazoa</taxon>
        <taxon>Ecdysozoa</taxon>
        <taxon>Arthropoda</taxon>
        <taxon>Hexapoda</taxon>
        <taxon>Insecta</taxon>
        <taxon>Pterygota</taxon>
        <taxon>Neoptera</taxon>
        <taxon>Endopterygota</taxon>
        <taxon>Diptera</taxon>
        <taxon>Nematocera</taxon>
        <taxon>Culicoidea</taxon>
        <taxon>Culicidae</taxon>
        <taxon>Anophelinae</taxon>
        <taxon>Anopheles</taxon>
    </lineage>
</organism>
<evidence type="ECO:0000313" key="2">
    <source>
        <dbReference type="Proteomes" id="UP000069272"/>
    </source>
</evidence>
<dbReference type="EnsemblMetazoa" id="AALB015639-RA">
    <property type="protein sequence ID" value="AALB015639-PA"/>
    <property type="gene ID" value="AALB015639"/>
</dbReference>
<dbReference type="Proteomes" id="UP000069272">
    <property type="component" value="Chromosome 3L"/>
</dbReference>
<name>A0A182G060_ANOAL</name>
<dbReference type="VEuPathDB" id="VectorBase:AALB015639"/>
<evidence type="ECO:0000313" key="1">
    <source>
        <dbReference type="EnsemblMetazoa" id="AALB015639-PA"/>
    </source>
</evidence>
<reference evidence="1" key="2">
    <citation type="submission" date="2022-08" db="UniProtKB">
        <authorList>
            <consortium name="EnsemblMetazoa"/>
        </authorList>
    </citation>
    <scope>IDENTIFICATION</scope>
    <source>
        <strain evidence="1">STECLA/ALBI9_A</strain>
    </source>
</reference>
<reference evidence="1 2" key="1">
    <citation type="journal article" date="2017" name="G3 (Bethesda)">
        <title>The Physical Genome Mapping of Anopheles albimanus Corrected Scaffold Misassemblies and Identified Interarm Rearrangements in Genus Anopheles.</title>
        <authorList>
            <person name="Artemov G.N."/>
            <person name="Peery A.N."/>
            <person name="Jiang X."/>
            <person name="Tu Z."/>
            <person name="Stegniy V.N."/>
            <person name="Sharakhova M.V."/>
            <person name="Sharakhov I.V."/>
        </authorList>
    </citation>
    <scope>NUCLEOTIDE SEQUENCE [LARGE SCALE GENOMIC DNA]</scope>
    <source>
        <strain evidence="1 2">ALBI9_A</strain>
    </source>
</reference>